<organism evidence="2 3">
    <name type="scientific">Rozella allomycis (strain CSF55)</name>
    <dbReference type="NCBI Taxonomy" id="988480"/>
    <lineage>
        <taxon>Eukaryota</taxon>
        <taxon>Fungi</taxon>
        <taxon>Fungi incertae sedis</taxon>
        <taxon>Cryptomycota</taxon>
        <taxon>Cryptomycota incertae sedis</taxon>
        <taxon>Rozella</taxon>
    </lineage>
</organism>
<dbReference type="AlphaFoldDB" id="A0A075B2G7"/>
<dbReference type="HOGENOM" id="CLU_464724_0_0_1"/>
<protein>
    <submittedName>
        <fullName evidence="2">Uncharacterized protein</fullName>
    </submittedName>
</protein>
<accession>A0A075B2G7</accession>
<name>A0A075B2G7_ROZAC</name>
<evidence type="ECO:0000313" key="2">
    <source>
        <dbReference type="EMBL" id="EPZ35126.1"/>
    </source>
</evidence>
<dbReference type="Proteomes" id="UP000030755">
    <property type="component" value="Unassembled WGS sequence"/>
</dbReference>
<evidence type="ECO:0000256" key="1">
    <source>
        <dbReference type="SAM" id="Coils"/>
    </source>
</evidence>
<gene>
    <name evidence="2" type="ORF">O9G_003498</name>
</gene>
<sequence length="587" mass="68420">MAASTHPSYATMIYSAFEYKRSLYNLPASWSRGLLNATKKLASRGFLKKVRKLHYEINHDADWDHVVSPVSTFIDDDHAVRIHKLKKIKVERPIDLCRNVDSGVGTEGDVYDESWQKQSQKLDDLIKEIQEYETVLGEANQKLRWSLDELDAERKEKDRITTEKNCLNSRIEELIKSLTLTKDENAKLKSELENVNQRKLCEHNKLMEMEKKISDLDEMNKALISTIHENQLGELKAKLAHCERELLKNDMKCEELNQKLLKEKEELLDLVLKVESEKEIYAKKSSDFEKSLIELKNENDRLKNAVHEQEDEISDLNSLLSGKEKQLSKNENEISELQMLLESNEDLNAQNLKSLKNELGKMSEAHNTLLESSQSTVMMFVLDIQINDMKLLLSQKDEEINNLVLQMQQQKNQIENYANNVLTQSINNLKEDYGLKMQQKEDELSKRHLDELNDTKNKYEAMLQDLQMKREFEIKAMILDFEKNVETIKDTLLKECDQKIKNEVSRKNLEKEQEIIKANEESEKRINQVRLELERKVEEILNAKSHQELILSEELHSSERENESLKSFINSTVEGLKSIISTAEKNL</sequence>
<keyword evidence="3" id="KW-1185">Reference proteome</keyword>
<keyword evidence="1" id="KW-0175">Coiled coil</keyword>
<proteinExistence type="predicted"/>
<dbReference type="STRING" id="988480.A0A075B2G7"/>
<feature type="coiled-coil region" evidence="1">
    <location>
        <begin position="501"/>
        <end position="539"/>
    </location>
</feature>
<feature type="coiled-coil region" evidence="1">
    <location>
        <begin position="393"/>
        <end position="420"/>
    </location>
</feature>
<evidence type="ECO:0000313" key="3">
    <source>
        <dbReference type="Proteomes" id="UP000030755"/>
    </source>
</evidence>
<reference evidence="2 3" key="1">
    <citation type="journal article" date="2013" name="Curr. Biol.">
        <title>Shared signatures of parasitism and phylogenomics unite Cryptomycota and microsporidia.</title>
        <authorList>
            <person name="James T.Y."/>
            <person name="Pelin A."/>
            <person name="Bonen L."/>
            <person name="Ahrendt S."/>
            <person name="Sain D."/>
            <person name="Corradi N."/>
            <person name="Stajich J.E."/>
        </authorList>
    </citation>
    <scope>NUCLEOTIDE SEQUENCE [LARGE SCALE GENOMIC DNA]</scope>
    <source>
        <strain evidence="2 3">CSF55</strain>
    </source>
</reference>
<feature type="coiled-coil region" evidence="1">
    <location>
        <begin position="122"/>
        <end position="350"/>
    </location>
</feature>
<dbReference type="EMBL" id="KE560866">
    <property type="protein sequence ID" value="EPZ35126.1"/>
    <property type="molecule type" value="Genomic_DNA"/>
</dbReference>